<organism evidence="5 6">
    <name type="scientific">Candidatus Woesebacteria bacterium GW2011_GWA1_41_13b</name>
    <dbReference type="NCBI Taxonomy" id="1618555"/>
    <lineage>
        <taxon>Bacteria</taxon>
        <taxon>Candidatus Woeseibacteriota</taxon>
    </lineage>
</organism>
<dbReference type="Gene3D" id="3.30.70.330">
    <property type="match status" value="1"/>
</dbReference>
<proteinExistence type="inferred from homology"/>
<accession>A0A0G0UTF9</accession>
<evidence type="ECO:0000256" key="2">
    <source>
        <dbReference type="ARBA" id="ARBA00022980"/>
    </source>
</evidence>
<dbReference type="GO" id="GO:0006412">
    <property type="term" value="P:translation"/>
    <property type="evidence" value="ECO:0007669"/>
    <property type="project" value="InterPro"/>
</dbReference>
<comment type="caution">
    <text evidence="5">The sequence shown here is derived from an EMBL/GenBank/DDBJ whole genome shotgun (WGS) entry which is preliminary data.</text>
</comment>
<keyword evidence="2 5" id="KW-0689">Ribosomal protein</keyword>
<dbReference type="Pfam" id="PF00276">
    <property type="entry name" value="Ribosomal_L23"/>
    <property type="match status" value="1"/>
</dbReference>
<dbReference type="InterPro" id="IPR012677">
    <property type="entry name" value="Nucleotide-bd_a/b_plait_sf"/>
</dbReference>
<evidence type="ECO:0000256" key="3">
    <source>
        <dbReference type="ARBA" id="ARBA00023274"/>
    </source>
</evidence>
<evidence type="ECO:0000256" key="1">
    <source>
        <dbReference type="ARBA" id="ARBA00006700"/>
    </source>
</evidence>
<dbReference type="SUPFAM" id="SSF54189">
    <property type="entry name" value="Ribosomal proteins S24e, L23 and L15e"/>
    <property type="match status" value="1"/>
</dbReference>
<sequence>MLLKPIITEKSLKEAAKKRYTFATLAGVTKVDIRRLVEELFKVKVLHVQTMIVPGKSKRRGKKGLNVNLLDWKKAIVKTDKEMDLWKKD</sequence>
<reference evidence="5 6" key="1">
    <citation type="journal article" date="2015" name="Nature">
        <title>rRNA introns, odd ribosomes, and small enigmatic genomes across a large radiation of phyla.</title>
        <authorList>
            <person name="Brown C.T."/>
            <person name="Hug L.A."/>
            <person name="Thomas B.C."/>
            <person name="Sharon I."/>
            <person name="Castelle C.J."/>
            <person name="Singh A."/>
            <person name="Wilkins M.J."/>
            <person name="Williams K.H."/>
            <person name="Banfield J.F."/>
        </authorList>
    </citation>
    <scope>NUCLEOTIDE SEQUENCE [LARGE SCALE GENOMIC DNA]</scope>
</reference>
<dbReference type="InterPro" id="IPR012678">
    <property type="entry name" value="Ribosomal_uL23/eL15/eS24_sf"/>
</dbReference>
<protein>
    <recommendedName>
        <fullName evidence="4">50S ribosomal protein L23</fullName>
    </recommendedName>
</protein>
<comment type="similarity">
    <text evidence="1">Belongs to the universal ribosomal protein uL23 family.</text>
</comment>
<gene>
    <name evidence="5" type="ORF">UU42_C0006G0052</name>
</gene>
<keyword evidence="3" id="KW-0687">Ribonucleoprotein</keyword>
<dbReference type="Proteomes" id="UP000034676">
    <property type="component" value="Unassembled WGS sequence"/>
</dbReference>
<name>A0A0G0UTF9_9BACT</name>
<dbReference type="GO" id="GO:1990904">
    <property type="term" value="C:ribonucleoprotein complex"/>
    <property type="evidence" value="ECO:0007669"/>
    <property type="project" value="UniProtKB-KW"/>
</dbReference>
<dbReference type="EMBL" id="LCAO01000006">
    <property type="protein sequence ID" value="KKR92013.1"/>
    <property type="molecule type" value="Genomic_DNA"/>
</dbReference>
<evidence type="ECO:0000313" key="5">
    <source>
        <dbReference type="EMBL" id="KKR92013.1"/>
    </source>
</evidence>
<dbReference type="InterPro" id="IPR013025">
    <property type="entry name" value="Ribosomal_uL23-like"/>
</dbReference>
<evidence type="ECO:0000256" key="4">
    <source>
        <dbReference type="ARBA" id="ARBA00035481"/>
    </source>
</evidence>
<dbReference type="GO" id="GO:0003735">
    <property type="term" value="F:structural constituent of ribosome"/>
    <property type="evidence" value="ECO:0007669"/>
    <property type="project" value="InterPro"/>
</dbReference>
<evidence type="ECO:0000313" key="6">
    <source>
        <dbReference type="Proteomes" id="UP000034676"/>
    </source>
</evidence>
<dbReference type="AlphaFoldDB" id="A0A0G0UTF9"/>
<dbReference type="GO" id="GO:0005840">
    <property type="term" value="C:ribosome"/>
    <property type="evidence" value="ECO:0007669"/>
    <property type="project" value="UniProtKB-KW"/>
</dbReference>